<accession>A0AAV4HRZ5</accession>
<organism evidence="2 3">
    <name type="scientific">Elysia marginata</name>
    <dbReference type="NCBI Taxonomy" id="1093978"/>
    <lineage>
        <taxon>Eukaryota</taxon>
        <taxon>Metazoa</taxon>
        <taxon>Spiralia</taxon>
        <taxon>Lophotrochozoa</taxon>
        <taxon>Mollusca</taxon>
        <taxon>Gastropoda</taxon>
        <taxon>Heterobranchia</taxon>
        <taxon>Euthyneura</taxon>
        <taxon>Panpulmonata</taxon>
        <taxon>Sacoglossa</taxon>
        <taxon>Placobranchoidea</taxon>
        <taxon>Plakobranchidae</taxon>
        <taxon>Elysia</taxon>
    </lineage>
</organism>
<evidence type="ECO:0008006" key="4">
    <source>
        <dbReference type="Google" id="ProtNLM"/>
    </source>
</evidence>
<dbReference type="EMBL" id="BMAT01009181">
    <property type="protein sequence ID" value="GFS00480.1"/>
    <property type="molecule type" value="Genomic_DNA"/>
</dbReference>
<comment type="caution">
    <text evidence="2">The sequence shown here is derived from an EMBL/GenBank/DDBJ whole genome shotgun (WGS) entry which is preliminary data.</text>
</comment>
<proteinExistence type="predicted"/>
<evidence type="ECO:0000256" key="1">
    <source>
        <dbReference type="SAM" id="Phobius"/>
    </source>
</evidence>
<dbReference type="AlphaFoldDB" id="A0AAV4HRZ5"/>
<sequence>MKHYVFNVLDWLYNNLMLDLKLQMVHLMSSVQDNLLVFRKVTQFIDTNIVVVVVVVVVRVVVGAAVAAAVAVVVVSENLQNQKNHESLTLFNGFYAKFSETCF</sequence>
<gene>
    <name evidence="2" type="ORF">ElyMa_004556100</name>
</gene>
<name>A0AAV4HRZ5_9GAST</name>
<keyword evidence="1" id="KW-1133">Transmembrane helix</keyword>
<dbReference type="Proteomes" id="UP000762676">
    <property type="component" value="Unassembled WGS sequence"/>
</dbReference>
<feature type="transmembrane region" description="Helical" evidence="1">
    <location>
        <begin position="49"/>
        <end position="75"/>
    </location>
</feature>
<evidence type="ECO:0000313" key="3">
    <source>
        <dbReference type="Proteomes" id="UP000762676"/>
    </source>
</evidence>
<keyword evidence="1" id="KW-0472">Membrane</keyword>
<keyword evidence="3" id="KW-1185">Reference proteome</keyword>
<evidence type="ECO:0000313" key="2">
    <source>
        <dbReference type="EMBL" id="GFS00480.1"/>
    </source>
</evidence>
<protein>
    <recommendedName>
        <fullName evidence="4">Transmembrane protein</fullName>
    </recommendedName>
</protein>
<reference evidence="2 3" key="1">
    <citation type="journal article" date="2021" name="Elife">
        <title>Chloroplast acquisition without the gene transfer in kleptoplastic sea slugs, Plakobranchus ocellatus.</title>
        <authorList>
            <person name="Maeda T."/>
            <person name="Takahashi S."/>
            <person name="Yoshida T."/>
            <person name="Shimamura S."/>
            <person name="Takaki Y."/>
            <person name="Nagai Y."/>
            <person name="Toyoda A."/>
            <person name="Suzuki Y."/>
            <person name="Arimoto A."/>
            <person name="Ishii H."/>
            <person name="Satoh N."/>
            <person name="Nishiyama T."/>
            <person name="Hasebe M."/>
            <person name="Maruyama T."/>
            <person name="Minagawa J."/>
            <person name="Obokata J."/>
            <person name="Shigenobu S."/>
        </authorList>
    </citation>
    <scope>NUCLEOTIDE SEQUENCE [LARGE SCALE GENOMIC DNA]</scope>
</reference>
<keyword evidence="1" id="KW-0812">Transmembrane</keyword>